<sequence>HRKFLVVQALSSAHKAGLFAFWAGVRAYTDLGVARWGWGRGGLWQGKGSGAVGRVRPLGP</sequence>
<protein>
    <submittedName>
        <fullName evidence="1">Uncharacterized protein</fullName>
    </submittedName>
</protein>
<dbReference type="AlphaFoldDB" id="A0A6A7RT58"/>
<dbReference type="EMBL" id="PDHS01000178">
    <property type="protein sequence ID" value="MQM30509.1"/>
    <property type="molecule type" value="Genomic_DNA"/>
</dbReference>
<organism evidence="1 2">
    <name type="scientific">Candidatus Accumulibacter phosphatis</name>
    <dbReference type="NCBI Taxonomy" id="327160"/>
    <lineage>
        <taxon>Bacteria</taxon>
        <taxon>Pseudomonadati</taxon>
        <taxon>Pseudomonadota</taxon>
        <taxon>Betaproteobacteria</taxon>
        <taxon>Candidatus Accumulibacter</taxon>
    </lineage>
</organism>
<name>A0A6A7RT58_9PROT</name>
<dbReference type="Proteomes" id="UP000342300">
    <property type="component" value="Unassembled WGS sequence"/>
</dbReference>
<reference evidence="1 2" key="1">
    <citation type="submission" date="2017-09" db="EMBL/GenBank/DDBJ databases">
        <title>Metagenomic Analysis Reveals Denitrifying Candidatus Accumulibacter and Flanking Population as a Source of N2O.</title>
        <authorList>
            <person name="Gao H."/>
            <person name="Mao Y."/>
            <person name="Zhao X."/>
            <person name="Liu W.-T."/>
            <person name="Zhang T."/>
            <person name="Wells G."/>
        </authorList>
    </citation>
    <scope>NUCLEOTIDE SEQUENCE [LARGE SCALE GENOMIC DNA]</scope>
    <source>
        <strain evidence="1">CANDO_2_IC</strain>
    </source>
</reference>
<evidence type="ECO:0000313" key="1">
    <source>
        <dbReference type="EMBL" id="MQM30509.1"/>
    </source>
</evidence>
<gene>
    <name evidence="1" type="ORF">CRU78_08205</name>
</gene>
<accession>A0A6A7RT58</accession>
<evidence type="ECO:0000313" key="2">
    <source>
        <dbReference type="Proteomes" id="UP000342300"/>
    </source>
</evidence>
<proteinExistence type="predicted"/>
<comment type="caution">
    <text evidence="1">The sequence shown here is derived from an EMBL/GenBank/DDBJ whole genome shotgun (WGS) entry which is preliminary data.</text>
</comment>
<feature type="non-terminal residue" evidence="1">
    <location>
        <position position="1"/>
    </location>
</feature>